<dbReference type="OrthoDB" id="3934656at2759"/>
<dbReference type="PRINTS" id="PR00385">
    <property type="entry name" value="P450"/>
</dbReference>
<evidence type="ECO:0000256" key="3">
    <source>
        <dbReference type="ARBA" id="ARBA00067672"/>
    </source>
</evidence>
<dbReference type="PANTHER" id="PTHR24305">
    <property type="entry name" value="CYTOCHROME P450"/>
    <property type="match status" value="1"/>
</dbReference>
<evidence type="ECO:0000313" key="8">
    <source>
        <dbReference type="EMBL" id="KAF2269652.1"/>
    </source>
</evidence>
<keyword evidence="6" id="KW-0349">Heme</keyword>
<dbReference type="PANTHER" id="PTHR24305:SF236">
    <property type="entry name" value="PISATIN DEMETHYLASE"/>
    <property type="match status" value="1"/>
</dbReference>
<sequence>MALLAQLYLAKWLLLAVVALVYGVRKYRMYMRLRAFKGPFSTGWSEVWHICAIASLHSHLWYEDVCKRYGTIARVGPNDLVTTSLELLTHMSSVRSPYTKAAWYYRASRFESGKDHIFSTVDEEHHARRRQQMAAGYSGKENFAIECTIDGCVQELIDLIRTKYLSTEKRSLPMDFARKIQYLALDVISLIGFGQAFGDLKADADVDSYIQSAEEGLSLLNYTAAIGIMPYMQWPLLARLTGPSEKDTGGHGKMMAKARCLIDERLTQPTDKRSDMLASFIRHGLTRDDLFTEAMLQILAGSDTTATAIRGTMLCIMSHPRVHNKLQAEIDAAVTSGTASAASDIISEASANKLEYLQAVIREGLRVHPPVTDVAPKVVPKGGDKVIIDGEHIYLPGNTNIGFCVVGLNRNKKIFGDDVDQFRPERWLVEDQGRLTAMKRVTDLLFGSGRYQCLGKPIAWMEINKTIFELLRHFDWALAFPEKPWISKNYMGIFVQEEMWVQVTERSV</sequence>
<dbReference type="GO" id="GO:0016705">
    <property type="term" value="F:oxidoreductase activity, acting on paired donors, with incorporation or reduction of molecular oxygen"/>
    <property type="evidence" value="ECO:0007669"/>
    <property type="project" value="InterPro"/>
</dbReference>
<organism evidence="8 9">
    <name type="scientific">Lojkania enalia</name>
    <dbReference type="NCBI Taxonomy" id="147567"/>
    <lineage>
        <taxon>Eukaryota</taxon>
        <taxon>Fungi</taxon>
        <taxon>Dikarya</taxon>
        <taxon>Ascomycota</taxon>
        <taxon>Pezizomycotina</taxon>
        <taxon>Dothideomycetes</taxon>
        <taxon>Pleosporomycetidae</taxon>
        <taxon>Pleosporales</taxon>
        <taxon>Pleosporales incertae sedis</taxon>
        <taxon>Lojkania</taxon>
    </lineage>
</organism>
<feature type="transmembrane region" description="Helical" evidence="7">
    <location>
        <begin position="6"/>
        <end position="24"/>
    </location>
</feature>
<accession>A0A9P4NAJ2</accession>
<keyword evidence="6" id="KW-0408">Iron</keyword>
<proteinExistence type="predicted"/>
<comment type="cofactor">
    <cofactor evidence="6">
        <name>heme</name>
        <dbReference type="ChEBI" id="CHEBI:30413"/>
    </cofactor>
</comment>
<keyword evidence="9" id="KW-1185">Reference proteome</keyword>
<evidence type="ECO:0000256" key="1">
    <source>
        <dbReference type="ARBA" id="ARBA00004972"/>
    </source>
</evidence>
<dbReference type="SUPFAM" id="SSF48264">
    <property type="entry name" value="Cytochrome P450"/>
    <property type="match status" value="1"/>
</dbReference>
<dbReference type="GO" id="GO:0004497">
    <property type="term" value="F:monooxygenase activity"/>
    <property type="evidence" value="ECO:0007669"/>
    <property type="project" value="InterPro"/>
</dbReference>
<dbReference type="Proteomes" id="UP000800093">
    <property type="component" value="Unassembled WGS sequence"/>
</dbReference>
<comment type="pathway">
    <text evidence="1">Hormone biosynthesis.</text>
</comment>
<keyword evidence="7" id="KW-0472">Membrane</keyword>
<dbReference type="GO" id="GO:0005506">
    <property type="term" value="F:iron ion binding"/>
    <property type="evidence" value="ECO:0007669"/>
    <property type="project" value="InterPro"/>
</dbReference>
<dbReference type="EMBL" id="ML986581">
    <property type="protein sequence ID" value="KAF2269652.1"/>
    <property type="molecule type" value="Genomic_DNA"/>
</dbReference>
<evidence type="ECO:0000256" key="7">
    <source>
        <dbReference type="SAM" id="Phobius"/>
    </source>
</evidence>
<evidence type="ECO:0000256" key="2">
    <source>
        <dbReference type="ARBA" id="ARBA00023026"/>
    </source>
</evidence>
<dbReference type="CDD" id="cd11060">
    <property type="entry name" value="CYP57A1-like"/>
    <property type="match status" value="1"/>
</dbReference>
<protein>
    <recommendedName>
        <fullName evidence="4">Cytochrome P450 monooxygenase ABA1</fullName>
    </recommendedName>
    <alternativeName>
        <fullName evidence="5">Abscisic acid biosynthesis protein 1</fullName>
    </alternativeName>
    <alternativeName>
        <fullName evidence="3">Cytochrome P450 monooxygenase aba1</fullName>
    </alternativeName>
</protein>
<comment type="caution">
    <text evidence="8">The sequence shown here is derived from an EMBL/GenBank/DDBJ whole genome shotgun (WGS) entry which is preliminary data.</text>
</comment>
<dbReference type="FunFam" id="1.10.630.10:FF:000076">
    <property type="entry name" value="Cytochrome P450 monooxygenase"/>
    <property type="match status" value="1"/>
</dbReference>
<dbReference type="Gene3D" id="1.10.630.10">
    <property type="entry name" value="Cytochrome P450"/>
    <property type="match status" value="1"/>
</dbReference>
<reference evidence="9" key="1">
    <citation type="journal article" date="2020" name="Stud. Mycol.">
        <title>101 Dothideomycetes genomes: A test case for predicting lifestyles and emergence of pathogens.</title>
        <authorList>
            <person name="Haridas S."/>
            <person name="Albert R."/>
            <person name="Binder M."/>
            <person name="Bloem J."/>
            <person name="LaButti K."/>
            <person name="Salamov A."/>
            <person name="Andreopoulos B."/>
            <person name="Baker S."/>
            <person name="Barry K."/>
            <person name="Bills G."/>
            <person name="Bluhm B."/>
            <person name="Cannon C."/>
            <person name="Castanera R."/>
            <person name="Culley D."/>
            <person name="Daum C."/>
            <person name="Ezra D."/>
            <person name="Gonzalez J."/>
            <person name="Henrissat B."/>
            <person name="Kuo A."/>
            <person name="Liang C."/>
            <person name="Lipzen A."/>
            <person name="Lutzoni F."/>
            <person name="Magnuson J."/>
            <person name="Mondo S."/>
            <person name="Nolan M."/>
            <person name="Ohm R."/>
            <person name="Pangilinan J."/>
            <person name="Park H.-J."/>
            <person name="Ramirez L."/>
            <person name="Alfaro M."/>
            <person name="Sun H."/>
            <person name="Tritt A."/>
            <person name="Yoshinaga Y."/>
            <person name="Zwiers L.-H."/>
            <person name="Turgeon B."/>
            <person name="Goodwin S."/>
            <person name="Spatafora J."/>
            <person name="Crous P."/>
            <person name="Grigoriev I."/>
        </authorList>
    </citation>
    <scope>NUCLEOTIDE SEQUENCE [LARGE SCALE GENOMIC DNA]</scope>
    <source>
        <strain evidence="9">CBS 304.66</strain>
    </source>
</reference>
<name>A0A9P4NAJ2_9PLEO</name>
<dbReference type="PRINTS" id="PR00463">
    <property type="entry name" value="EP450I"/>
</dbReference>
<dbReference type="InterPro" id="IPR050121">
    <property type="entry name" value="Cytochrome_P450_monoxygenase"/>
</dbReference>
<keyword evidence="7" id="KW-0812">Transmembrane</keyword>
<dbReference type="InterPro" id="IPR002401">
    <property type="entry name" value="Cyt_P450_E_grp-I"/>
</dbReference>
<evidence type="ECO:0000256" key="4">
    <source>
        <dbReference type="ARBA" id="ARBA00068222"/>
    </source>
</evidence>
<feature type="binding site" description="axial binding residue" evidence="6">
    <location>
        <position position="453"/>
    </location>
    <ligand>
        <name>heme</name>
        <dbReference type="ChEBI" id="CHEBI:30413"/>
    </ligand>
    <ligandPart>
        <name>Fe</name>
        <dbReference type="ChEBI" id="CHEBI:18248"/>
    </ligandPart>
</feature>
<keyword evidence="2" id="KW-0843">Virulence</keyword>
<evidence type="ECO:0000256" key="5">
    <source>
        <dbReference type="ARBA" id="ARBA00079990"/>
    </source>
</evidence>
<keyword evidence="7" id="KW-1133">Transmembrane helix</keyword>
<keyword evidence="6" id="KW-0479">Metal-binding</keyword>
<evidence type="ECO:0000313" key="9">
    <source>
        <dbReference type="Proteomes" id="UP000800093"/>
    </source>
</evidence>
<evidence type="ECO:0000256" key="6">
    <source>
        <dbReference type="PIRSR" id="PIRSR602401-1"/>
    </source>
</evidence>
<dbReference type="InterPro" id="IPR001128">
    <property type="entry name" value="Cyt_P450"/>
</dbReference>
<dbReference type="Pfam" id="PF00067">
    <property type="entry name" value="p450"/>
    <property type="match status" value="1"/>
</dbReference>
<dbReference type="InterPro" id="IPR036396">
    <property type="entry name" value="Cyt_P450_sf"/>
</dbReference>
<dbReference type="AlphaFoldDB" id="A0A9P4NAJ2"/>
<gene>
    <name evidence="8" type="ORF">CC78DRAFT_452704</name>
</gene>
<dbReference type="GO" id="GO:0020037">
    <property type="term" value="F:heme binding"/>
    <property type="evidence" value="ECO:0007669"/>
    <property type="project" value="InterPro"/>
</dbReference>